<gene>
    <name evidence="1" type="ORF">LCPAC403_03120</name>
</gene>
<protein>
    <recommendedName>
        <fullName evidence="2">Ankyrin repeat protein</fullName>
    </recommendedName>
</protein>
<accession>A0A481ZB70</accession>
<proteinExistence type="predicted"/>
<name>A0A481ZB70_9VIRU</name>
<evidence type="ECO:0000313" key="1">
    <source>
        <dbReference type="EMBL" id="QBK93178.1"/>
    </source>
</evidence>
<organism evidence="1">
    <name type="scientific">Pithovirus LCPAC403</name>
    <dbReference type="NCBI Taxonomy" id="2506596"/>
    <lineage>
        <taxon>Viruses</taxon>
        <taxon>Pithoviruses</taxon>
    </lineage>
</organism>
<reference evidence="1" key="1">
    <citation type="journal article" date="2019" name="MBio">
        <title>Virus Genomes from Deep Sea Sediments Expand the Ocean Megavirome and Support Independent Origins of Viral Gigantism.</title>
        <authorList>
            <person name="Backstrom D."/>
            <person name="Yutin N."/>
            <person name="Jorgensen S.L."/>
            <person name="Dharamshi J."/>
            <person name="Homa F."/>
            <person name="Zaremba-Niedwiedzka K."/>
            <person name="Spang A."/>
            <person name="Wolf Y.I."/>
            <person name="Koonin E.V."/>
            <person name="Ettema T.J."/>
        </authorList>
    </citation>
    <scope>NUCLEOTIDE SEQUENCE</scope>
</reference>
<evidence type="ECO:0008006" key="2">
    <source>
        <dbReference type="Google" id="ProtNLM"/>
    </source>
</evidence>
<sequence>MSQPKEDLNEAIKVCDRGRIEELIQAHHITIWTSHIYSALNSGGYDFAKFMMKYVSVHHKPECKNKLAIKLLDKDDYSPLEEAIEHGLATLSTFLFDVVAGRDLDLLKHFLGLVKPCTEFGHKLSKDKMRKLCRCAWVSAEAASYAAKNGRKDILLYLKEIGSPMDFRTIFAVIVKDNLAMFKLMQEHFPDYVKFDYMARYRWNSVYPSTFRCFKYFYASGEGPTYAVYDSAINYEPNNHELHDWLKEIKCPGTFEVYEVPKDFENRIKYHLNPGDFPWLLKLLKDVEMPEVKIDNGILATSLLGNSLSIIDILPEFVMYEPLWESGCYTKLFNFIGLTVPNSRTIGVIFDVILKLPLDRCNTMINELHLNNHAFASLYLRVVDEDDYQELGAIIKEMRKKVNWKYVFLNDLNNWAKCEGSFYAYEMINEVDRLWEKYENVIPEFEDESNKAKWKDICDEEDPWKDDIREFLYDIIF</sequence>
<dbReference type="EMBL" id="MK500590">
    <property type="protein sequence ID" value="QBK93178.1"/>
    <property type="molecule type" value="Genomic_DNA"/>
</dbReference>